<dbReference type="InterPro" id="IPR010177">
    <property type="entry name" value="Paired_CXXCH_1"/>
</dbReference>
<dbReference type="AlphaFoldDB" id="A0A1T4RXQ1"/>
<dbReference type="InterPro" id="IPR036280">
    <property type="entry name" value="Multihaem_cyt_sf"/>
</dbReference>
<sequence>MRLGILIMACLLFTTPAWAYISPHGKYSTATEMCGRCHSLHRSPGLRLLRASTVEDTCLLCHDGTQSNYNVRKGTFFNGVIEVASPAGGFDPAYGYTTTHLVGQTNFIPGNNSNLFLLKCTSCHNPHGTDNHRNLQTRVNGVTGIRVIAQIAGPGRALPTASGREVISYQSGIVDFCTACHVDFKEYMSSDSFGGIDRWRHRVNVPLTGGYSISFPEPGLLTTLPTQGVPAGVRIQTASLTAGALNGTYNYLVTAFNALGESTRGNIVQVETVNNGVYLAWAPISNAVGYRVYRAAGSGVPEQIPVSQFVYLAEVGDDRTTFTDDGSLTPEPSRNPPVTAEARVVCLTCHFAHGARTVDSFSGYGYLRRLNNMGVCQNCHQK</sequence>
<name>A0A1T4RXQ1_9FIRM</name>
<proteinExistence type="predicted"/>
<dbReference type="Proteomes" id="UP000189933">
    <property type="component" value="Unassembled WGS sequence"/>
</dbReference>
<feature type="domain" description="Doubled CXXCH motif" evidence="2">
    <location>
        <begin position="31"/>
        <end position="65"/>
    </location>
</feature>
<feature type="domain" description="Doubled CXXCH motif" evidence="2">
    <location>
        <begin position="119"/>
        <end position="140"/>
    </location>
</feature>
<evidence type="ECO:0000313" key="3">
    <source>
        <dbReference type="EMBL" id="SKA20774.1"/>
    </source>
</evidence>
<dbReference type="RefSeq" id="WP_078666322.1">
    <property type="nucleotide sequence ID" value="NZ_FUXM01000038.1"/>
</dbReference>
<keyword evidence="4" id="KW-1185">Reference proteome</keyword>
<protein>
    <submittedName>
        <fullName evidence="3">Doubled CXXCH domain-containing protein</fullName>
    </submittedName>
</protein>
<keyword evidence="1" id="KW-0732">Signal</keyword>
<accession>A0A1T4RXQ1</accession>
<reference evidence="4" key="1">
    <citation type="submission" date="2017-02" db="EMBL/GenBank/DDBJ databases">
        <authorList>
            <person name="Varghese N."/>
            <person name="Submissions S."/>
        </authorList>
    </citation>
    <scope>NUCLEOTIDE SEQUENCE [LARGE SCALE GENOMIC DNA]</scope>
    <source>
        <strain evidence="4">DSM 16521</strain>
    </source>
</reference>
<evidence type="ECO:0000259" key="2">
    <source>
        <dbReference type="Pfam" id="PF09699"/>
    </source>
</evidence>
<gene>
    <name evidence="3" type="ORF">SAMN02745885_02323</name>
</gene>
<feature type="chain" id="PRO_5013250532" evidence="1">
    <location>
        <begin position="20"/>
        <end position="382"/>
    </location>
</feature>
<dbReference type="EMBL" id="FUXM01000038">
    <property type="protein sequence ID" value="SKA20774.1"/>
    <property type="molecule type" value="Genomic_DNA"/>
</dbReference>
<dbReference type="InterPro" id="IPR013783">
    <property type="entry name" value="Ig-like_fold"/>
</dbReference>
<evidence type="ECO:0000256" key="1">
    <source>
        <dbReference type="SAM" id="SignalP"/>
    </source>
</evidence>
<feature type="signal peptide" evidence="1">
    <location>
        <begin position="1"/>
        <end position="19"/>
    </location>
</feature>
<organism evidence="3 4">
    <name type="scientific">Carboxydocella sporoproducens DSM 16521</name>
    <dbReference type="NCBI Taxonomy" id="1121270"/>
    <lineage>
        <taxon>Bacteria</taxon>
        <taxon>Bacillati</taxon>
        <taxon>Bacillota</taxon>
        <taxon>Clostridia</taxon>
        <taxon>Eubacteriales</taxon>
        <taxon>Clostridiales Family XVI. Incertae Sedis</taxon>
        <taxon>Carboxydocella</taxon>
    </lineage>
</organism>
<dbReference type="OrthoDB" id="1792079at2"/>
<dbReference type="Gene3D" id="2.60.40.10">
    <property type="entry name" value="Immunoglobulins"/>
    <property type="match status" value="1"/>
</dbReference>
<dbReference type="Pfam" id="PF09699">
    <property type="entry name" value="Paired_CXXCH_1"/>
    <property type="match status" value="2"/>
</dbReference>
<dbReference type="SUPFAM" id="SSF48695">
    <property type="entry name" value="Multiheme cytochromes"/>
    <property type="match status" value="1"/>
</dbReference>
<evidence type="ECO:0000313" key="4">
    <source>
        <dbReference type="Proteomes" id="UP000189933"/>
    </source>
</evidence>